<dbReference type="Proteomes" id="UP000034400">
    <property type="component" value="Unassembled WGS sequence"/>
</dbReference>
<gene>
    <name evidence="1" type="ORF">WR31_25865</name>
</gene>
<dbReference type="EMBL" id="LASD01000011">
    <property type="protein sequence ID" value="KKL34817.1"/>
    <property type="molecule type" value="Genomic_DNA"/>
</dbReference>
<evidence type="ECO:0008006" key="3">
    <source>
        <dbReference type="Google" id="ProtNLM"/>
    </source>
</evidence>
<reference evidence="1 2" key="1">
    <citation type="submission" date="2015-03" db="EMBL/GenBank/DDBJ databases">
        <title>Draft genome sequences of the Burkholderia contaminans strains LMG 23361 and FFH2055 and Burkholderia cenocepacia K56-2.</title>
        <authorList>
            <person name="Bloodworth R.A."/>
            <person name="Selin C."/>
            <person name="Lopez De Volder M.A."/>
            <person name="Degrossi J."/>
            <person name="Drevinek P."/>
            <person name="Galanternik L."/>
            <person name="Cardona S.T."/>
        </authorList>
    </citation>
    <scope>NUCLEOTIDE SEQUENCE [LARGE SCALE GENOMIC DNA]</scope>
    <source>
        <strain evidence="1 2">LMG 23361</strain>
    </source>
</reference>
<accession>A0ABD4ANY3</accession>
<dbReference type="AlphaFoldDB" id="A0ABD4ANY3"/>
<protein>
    <recommendedName>
        <fullName evidence="3">Transposase</fullName>
    </recommendedName>
</protein>
<comment type="caution">
    <text evidence="1">The sequence shown here is derived from an EMBL/GenBank/DDBJ whole genome shotgun (WGS) entry which is preliminary data.</text>
</comment>
<sequence>MRSRLRLADDCHQGQPLYVNTNFYDVRSKAGIERRRGIRRFPLALAQWHVEFFQQARDVVTADATSQLLYVKELSNAFIVHTVARQNHSQIFARVRGEQRQSATELSE</sequence>
<evidence type="ECO:0000313" key="2">
    <source>
        <dbReference type="Proteomes" id="UP000034400"/>
    </source>
</evidence>
<organism evidence="1 2">
    <name type="scientific">Burkholderia contaminans LMG 23361</name>
    <dbReference type="NCBI Taxonomy" id="1334628"/>
    <lineage>
        <taxon>Bacteria</taxon>
        <taxon>Pseudomonadati</taxon>
        <taxon>Pseudomonadota</taxon>
        <taxon>Betaproteobacteria</taxon>
        <taxon>Burkholderiales</taxon>
        <taxon>Burkholderiaceae</taxon>
        <taxon>Burkholderia</taxon>
        <taxon>Burkholderia cepacia complex</taxon>
    </lineage>
</organism>
<evidence type="ECO:0000313" key="1">
    <source>
        <dbReference type="EMBL" id="KKL34817.1"/>
    </source>
</evidence>
<proteinExistence type="predicted"/>
<name>A0ABD4ANY3_9BURK</name>